<accession>A0ABQ2F8A1</accession>
<organism evidence="2 3">
    <name type="scientific">Ornithinimicrobium pekingense</name>
    <dbReference type="NCBI Taxonomy" id="384677"/>
    <lineage>
        <taxon>Bacteria</taxon>
        <taxon>Bacillati</taxon>
        <taxon>Actinomycetota</taxon>
        <taxon>Actinomycetes</taxon>
        <taxon>Micrococcales</taxon>
        <taxon>Ornithinimicrobiaceae</taxon>
        <taxon>Ornithinimicrobium</taxon>
    </lineage>
</organism>
<feature type="region of interest" description="Disordered" evidence="1">
    <location>
        <begin position="277"/>
        <end position="296"/>
    </location>
</feature>
<name>A0ABQ2F8A1_9MICO</name>
<dbReference type="Proteomes" id="UP000662111">
    <property type="component" value="Unassembled WGS sequence"/>
</dbReference>
<dbReference type="EMBL" id="BMLB01000002">
    <property type="protein sequence ID" value="GGK62338.1"/>
    <property type="molecule type" value="Genomic_DNA"/>
</dbReference>
<protein>
    <submittedName>
        <fullName evidence="2">Uncharacterized protein</fullName>
    </submittedName>
</protein>
<feature type="compositionally biased region" description="Gly residues" evidence="1">
    <location>
        <begin position="285"/>
        <end position="296"/>
    </location>
</feature>
<reference evidence="3" key="1">
    <citation type="journal article" date="2019" name="Int. J. Syst. Evol. Microbiol.">
        <title>The Global Catalogue of Microorganisms (GCM) 10K type strain sequencing project: providing services to taxonomists for standard genome sequencing and annotation.</title>
        <authorList>
            <consortium name="The Broad Institute Genomics Platform"/>
            <consortium name="The Broad Institute Genome Sequencing Center for Infectious Disease"/>
            <person name="Wu L."/>
            <person name="Ma J."/>
        </authorList>
    </citation>
    <scope>NUCLEOTIDE SEQUENCE [LARGE SCALE GENOMIC DNA]</scope>
    <source>
        <strain evidence="3">CGMCC 1.5362</strain>
    </source>
</reference>
<feature type="region of interest" description="Disordered" evidence="1">
    <location>
        <begin position="111"/>
        <end position="132"/>
    </location>
</feature>
<dbReference type="RefSeq" id="WP_022920648.1">
    <property type="nucleotide sequence ID" value="NZ_BMLB01000002.1"/>
</dbReference>
<sequence length="296" mass="30362">MSEQPGALGPVVVTQTELTLLEAAHRRLLGEDPDVAAGPAHVDAAVVDADPAAGAGAAREARLSLVARGLLDRAGDLLEDDEAALLVTTLLDLRLAADRVLVVDRVVAGAGPAAGAGDDDGDHVPGPGPRHSHGTRLVHVLGDGACVEDLLPDGARHLYLLLDAEEVVPWVTDVTVPPDAAPATGPPRAVRPDRPEEIAEVLGRPTVLAELSVLTPGDGAPAAWTGQEAPPTRALLALGPAGCWVTEVRRGEDLPGHVLFRPVHPGWVEEWVRSAARPAPTAGRPEGGGGQGTMSG</sequence>
<proteinExistence type="predicted"/>
<evidence type="ECO:0000256" key="1">
    <source>
        <dbReference type="SAM" id="MobiDB-lite"/>
    </source>
</evidence>
<keyword evidence="3" id="KW-1185">Reference proteome</keyword>
<evidence type="ECO:0000313" key="2">
    <source>
        <dbReference type="EMBL" id="GGK62338.1"/>
    </source>
</evidence>
<comment type="caution">
    <text evidence="2">The sequence shown here is derived from an EMBL/GenBank/DDBJ whole genome shotgun (WGS) entry which is preliminary data.</text>
</comment>
<evidence type="ECO:0000313" key="3">
    <source>
        <dbReference type="Proteomes" id="UP000662111"/>
    </source>
</evidence>
<gene>
    <name evidence="2" type="ORF">GCM10011509_08430</name>
</gene>